<feature type="region of interest" description="Disordered" evidence="1">
    <location>
        <begin position="1"/>
        <end position="37"/>
    </location>
</feature>
<comment type="caution">
    <text evidence="2">The sequence shown here is derived from an EMBL/GenBank/DDBJ whole genome shotgun (WGS) entry which is preliminary data.</text>
</comment>
<accession>A0A542DHY2</accession>
<evidence type="ECO:0000313" key="3">
    <source>
        <dbReference type="Proteomes" id="UP000320876"/>
    </source>
</evidence>
<dbReference type="EMBL" id="VFML01000001">
    <property type="protein sequence ID" value="TQJ02692.1"/>
    <property type="molecule type" value="Genomic_DNA"/>
</dbReference>
<proteinExistence type="predicted"/>
<sequence length="136" mass="15422">MTTALPHNGQQPQLDDRDQRTHRHPLDAYVPDPSDKEPLCDEAEFRRELESMVADGAPRLFAVVQEYGERVDAWVVAWGMAFDDHVEVVAAEGKQWMSLRAPERALRRFKFGSHIRARLVWVGPDAATPSDDDEVA</sequence>
<reference evidence="2 3" key="1">
    <citation type="submission" date="2019-06" db="EMBL/GenBank/DDBJ databases">
        <title>Sequencing the genomes of 1000 actinobacteria strains.</title>
        <authorList>
            <person name="Klenk H.-P."/>
        </authorList>
    </citation>
    <scope>NUCLEOTIDE SEQUENCE [LARGE SCALE GENOMIC DNA]</scope>
    <source>
        <strain evidence="2 3">DSM 45679</strain>
    </source>
</reference>
<evidence type="ECO:0000313" key="2">
    <source>
        <dbReference type="EMBL" id="TQJ02692.1"/>
    </source>
</evidence>
<keyword evidence="3" id="KW-1185">Reference proteome</keyword>
<dbReference type="Proteomes" id="UP000320876">
    <property type="component" value="Unassembled WGS sequence"/>
</dbReference>
<gene>
    <name evidence="2" type="ORF">FB471_2430</name>
</gene>
<organism evidence="2 3">
    <name type="scientific">Amycolatopsis cihanbeyliensis</name>
    <dbReference type="NCBI Taxonomy" id="1128664"/>
    <lineage>
        <taxon>Bacteria</taxon>
        <taxon>Bacillati</taxon>
        <taxon>Actinomycetota</taxon>
        <taxon>Actinomycetes</taxon>
        <taxon>Pseudonocardiales</taxon>
        <taxon>Pseudonocardiaceae</taxon>
        <taxon>Amycolatopsis</taxon>
    </lineage>
</organism>
<feature type="compositionally biased region" description="Polar residues" evidence="1">
    <location>
        <begin position="1"/>
        <end position="13"/>
    </location>
</feature>
<dbReference type="RefSeq" id="WP_246076362.1">
    <property type="nucleotide sequence ID" value="NZ_VFML01000001.1"/>
</dbReference>
<protein>
    <submittedName>
        <fullName evidence="2">Uncharacterized protein</fullName>
    </submittedName>
</protein>
<evidence type="ECO:0000256" key="1">
    <source>
        <dbReference type="SAM" id="MobiDB-lite"/>
    </source>
</evidence>
<name>A0A542DHY2_AMYCI</name>
<dbReference type="AlphaFoldDB" id="A0A542DHY2"/>